<feature type="region of interest" description="SAW" evidence="3">
    <location>
        <begin position="409"/>
        <end position="484"/>
    </location>
</feature>
<dbReference type="InterPro" id="IPR005202">
    <property type="entry name" value="TF_GRAS"/>
</dbReference>
<name>A0A8X8YPU9_SALSN</name>
<evidence type="ECO:0000313" key="4">
    <source>
        <dbReference type="EMBL" id="KAG6433488.1"/>
    </source>
</evidence>
<keyword evidence="2" id="KW-0804">Transcription</keyword>
<evidence type="ECO:0008006" key="6">
    <source>
        <dbReference type="Google" id="ProtNLM"/>
    </source>
</evidence>
<accession>A0A8X8YPU9</accession>
<reference evidence="4" key="1">
    <citation type="submission" date="2018-01" db="EMBL/GenBank/DDBJ databases">
        <authorList>
            <person name="Mao J.F."/>
        </authorList>
    </citation>
    <scope>NUCLEOTIDE SEQUENCE</scope>
    <source>
        <strain evidence="4">Huo1</strain>
        <tissue evidence="4">Leaf</tissue>
    </source>
</reference>
<feature type="region of interest" description="Leucine repeat II (LRII)" evidence="3">
    <location>
        <begin position="271"/>
        <end position="303"/>
    </location>
</feature>
<evidence type="ECO:0000256" key="2">
    <source>
        <dbReference type="ARBA" id="ARBA00023163"/>
    </source>
</evidence>
<reference evidence="4" key="2">
    <citation type="submission" date="2020-08" db="EMBL/GenBank/DDBJ databases">
        <title>Plant Genome Project.</title>
        <authorList>
            <person name="Zhang R.-G."/>
        </authorList>
    </citation>
    <scope>NUCLEOTIDE SEQUENCE</scope>
    <source>
        <strain evidence="4">Huo1</strain>
        <tissue evidence="4">Leaf</tissue>
    </source>
</reference>
<gene>
    <name evidence="4" type="ORF">SASPL_105102</name>
</gene>
<keyword evidence="1" id="KW-0805">Transcription regulation</keyword>
<dbReference type="PANTHER" id="PTHR31636">
    <property type="entry name" value="OSJNBA0084A10.13 PROTEIN-RELATED"/>
    <property type="match status" value="1"/>
</dbReference>
<dbReference type="Pfam" id="PF03514">
    <property type="entry name" value="GRAS"/>
    <property type="match status" value="1"/>
</dbReference>
<keyword evidence="5" id="KW-1185">Reference proteome</keyword>
<sequence length="488" mass="55711">MNTLVQSENDFHPNSNLNGVSEDSDAILKLIGIMLMEDEPCMLHDSSALQATQKSLYDLLNSNDNDNGSHNITTTKKNNRCREDDYRSNKQLAKNFSGEDDALEMFDKLVVVDLHTLLMQCAQAVATFDTRTVTDLLAKIRRHSSPHGDGTQRLAHYFANALEARVAGTGSAAYTAFSSRISAAVFVRGYHTFIKACPFRKMSNILANKTIRKLADSAASLHIIDFGILYGFQWPCLIQSLSERPGGPPKLRITGIDFPQPGFRPAERVADTGDRLARYCRRFGVPFEYKAIAQKWESIKLEELEIERGELLVVNCLYRLPNVPDETVAVDSPRDQVLRLIKRINPDMFIQAVVNGTYNTPFFVTRFREVLFQYSSLFDMYEATVPREDPNRLLFEEEVFGKDAINIIACEGTERLDRPETYKQWQARIVRAGFRQLRLDQQIVRHVRNKVKAEYHKDFSLDEDGKWMLQGWKGRVLHAFSCWKPAQN</sequence>
<dbReference type="Proteomes" id="UP000298416">
    <property type="component" value="Unassembled WGS sequence"/>
</dbReference>
<comment type="caution">
    <text evidence="4">The sequence shown here is derived from an EMBL/GenBank/DDBJ whole genome shotgun (WGS) entry which is preliminary data.</text>
</comment>
<proteinExistence type="inferred from homology"/>
<evidence type="ECO:0000256" key="1">
    <source>
        <dbReference type="ARBA" id="ARBA00023015"/>
    </source>
</evidence>
<organism evidence="4">
    <name type="scientific">Salvia splendens</name>
    <name type="common">Scarlet sage</name>
    <dbReference type="NCBI Taxonomy" id="180675"/>
    <lineage>
        <taxon>Eukaryota</taxon>
        <taxon>Viridiplantae</taxon>
        <taxon>Streptophyta</taxon>
        <taxon>Embryophyta</taxon>
        <taxon>Tracheophyta</taxon>
        <taxon>Spermatophyta</taxon>
        <taxon>Magnoliopsida</taxon>
        <taxon>eudicotyledons</taxon>
        <taxon>Gunneridae</taxon>
        <taxon>Pentapetalae</taxon>
        <taxon>asterids</taxon>
        <taxon>lamiids</taxon>
        <taxon>Lamiales</taxon>
        <taxon>Lamiaceae</taxon>
        <taxon>Nepetoideae</taxon>
        <taxon>Mentheae</taxon>
        <taxon>Salviinae</taxon>
        <taxon>Salvia</taxon>
        <taxon>Salvia subgen. Calosphace</taxon>
        <taxon>core Calosphace</taxon>
    </lineage>
</organism>
<comment type="caution">
    <text evidence="3">Lacks conserved residue(s) required for the propagation of feature annotation.</text>
</comment>
<dbReference type="AlphaFoldDB" id="A0A8X8YPU9"/>
<feature type="region of interest" description="VHIID" evidence="3">
    <location>
        <begin position="190"/>
        <end position="255"/>
    </location>
</feature>
<dbReference type="EMBL" id="PNBA02000002">
    <property type="protein sequence ID" value="KAG6433488.1"/>
    <property type="molecule type" value="Genomic_DNA"/>
</dbReference>
<protein>
    <recommendedName>
        <fullName evidence="6">DELLA protein</fullName>
    </recommendedName>
</protein>
<evidence type="ECO:0000256" key="3">
    <source>
        <dbReference type="PROSITE-ProRule" id="PRU01191"/>
    </source>
</evidence>
<comment type="similarity">
    <text evidence="3">Belongs to the GRAS family.</text>
</comment>
<feature type="short sequence motif" description="VHIID" evidence="3">
    <location>
        <begin position="221"/>
        <end position="225"/>
    </location>
</feature>
<dbReference type="PROSITE" id="PS50985">
    <property type="entry name" value="GRAS"/>
    <property type="match status" value="1"/>
</dbReference>
<evidence type="ECO:0000313" key="5">
    <source>
        <dbReference type="Proteomes" id="UP000298416"/>
    </source>
</evidence>